<dbReference type="SUPFAM" id="SSF51735">
    <property type="entry name" value="NAD(P)-binding Rossmann-fold domains"/>
    <property type="match status" value="1"/>
</dbReference>
<accession>A0A9P4I4F5</accession>
<keyword evidence="5" id="KW-1185">Reference proteome</keyword>
<dbReference type="OrthoDB" id="419598at2759"/>
<dbReference type="InterPro" id="IPR036291">
    <property type="entry name" value="NAD(P)-bd_dom_sf"/>
</dbReference>
<dbReference type="Gene3D" id="3.40.50.720">
    <property type="entry name" value="NAD(P)-binding Rossmann-like Domain"/>
    <property type="match status" value="1"/>
</dbReference>
<dbReference type="PANTHER" id="PTHR47706">
    <property type="entry name" value="NMRA-LIKE FAMILY PROTEIN"/>
    <property type="match status" value="1"/>
</dbReference>
<name>A0A9P4I4F5_9PEZI</name>
<dbReference type="AlphaFoldDB" id="A0A9P4I4F5"/>
<dbReference type="PANTHER" id="PTHR47706:SF11">
    <property type="entry name" value="ISOFLAVONE REDUCTASE FAMILY PROTEIN (AFU_ORTHOLOGUE AFUA_1G12510)"/>
    <property type="match status" value="1"/>
</dbReference>
<dbReference type="InterPro" id="IPR051609">
    <property type="entry name" value="NmrA/Isoflavone_reductase-like"/>
</dbReference>
<evidence type="ECO:0000259" key="3">
    <source>
        <dbReference type="Pfam" id="PF05368"/>
    </source>
</evidence>
<evidence type="ECO:0000256" key="2">
    <source>
        <dbReference type="ARBA" id="ARBA00023002"/>
    </source>
</evidence>
<comment type="caution">
    <text evidence="4">The sequence shown here is derived from an EMBL/GenBank/DDBJ whole genome shotgun (WGS) entry which is preliminary data.</text>
</comment>
<dbReference type="GO" id="GO:0016491">
    <property type="term" value="F:oxidoreductase activity"/>
    <property type="evidence" value="ECO:0007669"/>
    <property type="project" value="UniProtKB-KW"/>
</dbReference>
<dbReference type="InterPro" id="IPR008030">
    <property type="entry name" value="NmrA-like"/>
</dbReference>
<organism evidence="4 5">
    <name type="scientific">Rhizodiscina lignyota</name>
    <dbReference type="NCBI Taxonomy" id="1504668"/>
    <lineage>
        <taxon>Eukaryota</taxon>
        <taxon>Fungi</taxon>
        <taxon>Dikarya</taxon>
        <taxon>Ascomycota</taxon>
        <taxon>Pezizomycotina</taxon>
        <taxon>Dothideomycetes</taxon>
        <taxon>Pleosporomycetidae</taxon>
        <taxon>Aulographales</taxon>
        <taxon>Rhizodiscinaceae</taxon>
        <taxon>Rhizodiscina</taxon>
    </lineage>
</organism>
<evidence type="ECO:0000256" key="1">
    <source>
        <dbReference type="ARBA" id="ARBA00022857"/>
    </source>
</evidence>
<evidence type="ECO:0000313" key="5">
    <source>
        <dbReference type="Proteomes" id="UP000799772"/>
    </source>
</evidence>
<protein>
    <submittedName>
        <fullName evidence="4">NAD(P)-binding protein</fullName>
    </submittedName>
</protein>
<evidence type="ECO:0000313" key="4">
    <source>
        <dbReference type="EMBL" id="KAF2093288.1"/>
    </source>
</evidence>
<feature type="domain" description="NmrA-like" evidence="3">
    <location>
        <begin position="8"/>
        <end position="169"/>
    </location>
</feature>
<sequence length="320" mass="35886">MAPTTLTSVLVVGATGNVGYAVCLELLKLTHRFTRLAAFNNIARPSAEKDAIISALSASGMEIVTSDTYENPNLYKDFDAVIMALGNFGNYQQPLIIDAAIEGGVRHFYPSEFGADITVGENATQRYYRDKVLARNHLEKRAKDTEGLGWSYVTIGRFTEWGIRPYFGVNNKERTADIYGNEDGRQSLISVEDASALTARSLLMPFDAADPENRHRTFRFRGESPSWKEIFAILKRVTGYEYKVTYHDVSEAWALQKEAKEKNDEKLEMNSSHRIVQGTEGTLLPEPYDNDKFSDVNVKGVEEVLRATFADEKQKAFLGL</sequence>
<reference evidence="4" key="1">
    <citation type="journal article" date="2020" name="Stud. Mycol.">
        <title>101 Dothideomycetes genomes: a test case for predicting lifestyles and emergence of pathogens.</title>
        <authorList>
            <person name="Haridas S."/>
            <person name="Albert R."/>
            <person name="Binder M."/>
            <person name="Bloem J."/>
            <person name="Labutti K."/>
            <person name="Salamov A."/>
            <person name="Andreopoulos B."/>
            <person name="Baker S."/>
            <person name="Barry K."/>
            <person name="Bills G."/>
            <person name="Bluhm B."/>
            <person name="Cannon C."/>
            <person name="Castanera R."/>
            <person name="Culley D."/>
            <person name="Daum C."/>
            <person name="Ezra D."/>
            <person name="Gonzalez J."/>
            <person name="Henrissat B."/>
            <person name="Kuo A."/>
            <person name="Liang C."/>
            <person name="Lipzen A."/>
            <person name="Lutzoni F."/>
            <person name="Magnuson J."/>
            <person name="Mondo S."/>
            <person name="Nolan M."/>
            <person name="Ohm R."/>
            <person name="Pangilinan J."/>
            <person name="Park H.-J."/>
            <person name="Ramirez L."/>
            <person name="Alfaro M."/>
            <person name="Sun H."/>
            <person name="Tritt A."/>
            <person name="Yoshinaga Y."/>
            <person name="Zwiers L.-H."/>
            <person name="Turgeon B."/>
            <person name="Goodwin S."/>
            <person name="Spatafora J."/>
            <person name="Crous P."/>
            <person name="Grigoriev I."/>
        </authorList>
    </citation>
    <scope>NUCLEOTIDE SEQUENCE</scope>
    <source>
        <strain evidence="4">CBS 133067</strain>
    </source>
</reference>
<dbReference type="Pfam" id="PF05368">
    <property type="entry name" value="NmrA"/>
    <property type="match status" value="1"/>
</dbReference>
<proteinExistence type="predicted"/>
<keyword evidence="1" id="KW-0521">NADP</keyword>
<dbReference type="Gene3D" id="3.90.25.10">
    <property type="entry name" value="UDP-galactose 4-epimerase, domain 1"/>
    <property type="match status" value="1"/>
</dbReference>
<gene>
    <name evidence="4" type="ORF">NA57DRAFT_81622</name>
</gene>
<dbReference type="EMBL" id="ML978139">
    <property type="protein sequence ID" value="KAF2093288.1"/>
    <property type="molecule type" value="Genomic_DNA"/>
</dbReference>
<dbReference type="Proteomes" id="UP000799772">
    <property type="component" value="Unassembled WGS sequence"/>
</dbReference>
<keyword evidence="2" id="KW-0560">Oxidoreductase</keyword>